<sequence>MIEEKNDLATALEAGDLQQVRQLLNEGANIHYSRDGGYDALIDAMFGRNIARDGHLIALVKLLIERGAALNGMSRYGETAIGVASRQGRFDVVRLLLDAGADGDYLSWTPIMYAIAFGSVDDVKRCLHDEVDAQFWWDAASRTPWLLSLQLGDITKAELLYENRKDADKSLFQSVINDKGRMLSWLISKGFDVNVADEYGHTPLMAACDNDAIECVKALLAAGVDVNKTGEYGDCAIKHVNDRRILCLLIDAGANSAEMEQEMRQLLLTGNVDDTLEIDNICYESGKHRRFGDKNPQSMKFPFWDAMIYSGAYASTARQKFHDTNISEKEEVYTSGNLSRYRNISGEEPVWSFRRFGQSLTHLPSGGFVTMGGEYEDWYDEDFCIYNDVIVFDGNGSFTIYGYPPTIFSPTDFHSATLVGDYIYIIGNLGYPEVREFSETPVYRLHCESFKIEKVKTKGENPGWIFKHNAHLNGDVISISAGEILKNNQSKSRKNHHIFLLNLRTMRWERKVMQP</sequence>
<keyword evidence="1" id="KW-0677">Repeat</keyword>
<keyword evidence="2 3" id="KW-0040">ANK repeat</keyword>
<dbReference type="InterPro" id="IPR011043">
    <property type="entry name" value="Gal_Oxase/kelch_b-propeller"/>
</dbReference>
<dbReference type="InterPro" id="IPR015915">
    <property type="entry name" value="Kelch-typ_b-propeller"/>
</dbReference>
<evidence type="ECO:0000256" key="1">
    <source>
        <dbReference type="ARBA" id="ARBA00022737"/>
    </source>
</evidence>
<dbReference type="Pfam" id="PF12796">
    <property type="entry name" value="Ank_2"/>
    <property type="match status" value="2"/>
</dbReference>
<dbReference type="Gene3D" id="2.120.10.80">
    <property type="entry name" value="Kelch-type beta propeller"/>
    <property type="match status" value="1"/>
</dbReference>
<name>A0A6S6SWM7_9GAMM</name>
<dbReference type="SUPFAM" id="SSF48403">
    <property type="entry name" value="Ankyrin repeat"/>
    <property type="match status" value="1"/>
</dbReference>
<dbReference type="PANTHER" id="PTHR24198">
    <property type="entry name" value="ANKYRIN REPEAT AND PROTEIN KINASE DOMAIN-CONTAINING PROTEIN"/>
    <property type="match status" value="1"/>
</dbReference>
<organism evidence="4">
    <name type="scientific">uncultured Thiotrichaceae bacterium</name>
    <dbReference type="NCBI Taxonomy" id="298394"/>
    <lineage>
        <taxon>Bacteria</taxon>
        <taxon>Pseudomonadati</taxon>
        <taxon>Pseudomonadota</taxon>
        <taxon>Gammaproteobacteria</taxon>
        <taxon>Thiotrichales</taxon>
        <taxon>Thiotrichaceae</taxon>
        <taxon>environmental samples</taxon>
    </lineage>
</organism>
<proteinExistence type="predicted"/>
<dbReference type="InterPro" id="IPR002110">
    <property type="entry name" value="Ankyrin_rpt"/>
</dbReference>
<dbReference type="InterPro" id="IPR036770">
    <property type="entry name" value="Ankyrin_rpt-contain_sf"/>
</dbReference>
<dbReference type="PROSITE" id="PS50088">
    <property type="entry name" value="ANK_REPEAT"/>
    <property type="match status" value="2"/>
</dbReference>
<dbReference type="PANTHER" id="PTHR24198:SF165">
    <property type="entry name" value="ANKYRIN REPEAT-CONTAINING PROTEIN-RELATED"/>
    <property type="match status" value="1"/>
</dbReference>
<dbReference type="EMBL" id="CACVAY010000033">
    <property type="protein sequence ID" value="CAA6807388.1"/>
    <property type="molecule type" value="Genomic_DNA"/>
</dbReference>
<feature type="repeat" description="ANK" evidence="3">
    <location>
        <begin position="199"/>
        <end position="231"/>
    </location>
</feature>
<gene>
    <name evidence="4" type="ORF">HELGO_WM12408</name>
</gene>
<dbReference type="SUPFAM" id="SSF50965">
    <property type="entry name" value="Galactose oxidase, central domain"/>
    <property type="match status" value="1"/>
</dbReference>
<dbReference type="PROSITE" id="PS50297">
    <property type="entry name" value="ANK_REP_REGION"/>
    <property type="match status" value="2"/>
</dbReference>
<evidence type="ECO:0000256" key="3">
    <source>
        <dbReference type="PROSITE-ProRule" id="PRU00023"/>
    </source>
</evidence>
<evidence type="ECO:0000313" key="4">
    <source>
        <dbReference type="EMBL" id="CAA6807388.1"/>
    </source>
</evidence>
<dbReference type="Gene3D" id="1.25.40.20">
    <property type="entry name" value="Ankyrin repeat-containing domain"/>
    <property type="match status" value="2"/>
</dbReference>
<dbReference type="AlphaFoldDB" id="A0A6S6SWM7"/>
<reference evidence="4" key="1">
    <citation type="submission" date="2020-01" db="EMBL/GenBank/DDBJ databases">
        <authorList>
            <person name="Meier V. D."/>
            <person name="Meier V D."/>
        </authorList>
    </citation>
    <scope>NUCLEOTIDE SEQUENCE</scope>
    <source>
        <strain evidence="4">HLG_WM_MAG_07</strain>
    </source>
</reference>
<accession>A0A6S6SWM7</accession>
<protein>
    <submittedName>
        <fullName evidence="4">Ankyrin</fullName>
    </submittedName>
</protein>
<evidence type="ECO:0000256" key="2">
    <source>
        <dbReference type="ARBA" id="ARBA00023043"/>
    </source>
</evidence>
<dbReference type="SMART" id="SM00248">
    <property type="entry name" value="ANK"/>
    <property type="match status" value="5"/>
</dbReference>
<feature type="repeat" description="ANK" evidence="3">
    <location>
        <begin position="76"/>
        <end position="108"/>
    </location>
</feature>